<dbReference type="RefSeq" id="WP_093037274.1">
    <property type="nucleotide sequence ID" value="NZ_FNNZ01000030.1"/>
</dbReference>
<protein>
    <submittedName>
        <fullName evidence="1">Uncharacterized protein</fullName>
    </submittedName>
</protein>
<evidence type="ECO:0000313" key="1">
    <source>
        <dbReference type="EMBL" id="SDX49170.1"/>
    </source>
</evidence>
<name>A0A1H3C558_THIRO</name>
<gene>
    <name evidence="1" type="ORF">SAMN05421783_13023</name>
</gene>
<keyword evidence="2" id="KW-1185">Reference proteome</keyword>
<proteinExistence type="predicted"/>
<sequence length="113" mass="12500">MSLPRVYYRVVGQDDYVLEITLEPTGTYRVDCGDHTSHKPRQGALDERQTREIAGLIDALGEPREHPAPAGATGFIAELTLGSPPDVRAYRVWEGELAEEPDVMALIRALEVI</sequence>
<dbReference type="AlphaFoldDB" id="A0A1H3C558"/>
<organism evidence="1 2">
    <name type="scientific">Thiocapsa roseopersicina</name>
    <dbReference type="NCBI Taxonomy" id="1058"/>
    <lineage>
        <taxon>Bacteria</taxon>
        <taxon>Pseudomonadati</taxon>
        <taxon>Pseudomonadota</taxon>
        <taxon>Gammaproteobacteria</taxon>
        <taxon>Chromatiales</taxon>
        <taxon>Chromatiaceae</taxon>
        <taxon>Thiocapsa</taxon>
    </lineage>
</organism>
<dbReference type="EMBL" id="FNNZ01000030">
    <property type="protein sequence ID" value="SDX49170.1"/>
    <property type="molecule type" value="Genomic_DNA"/>
</dbReference>
<reference evidence="2" key="1">
    <citation type="submission" date="2016-10" db="EMBL/GenBank/DDBJ databases">
        <authorList>
            <person name="Varghese N."/>
            <person name="Submissions S."/>
        </authorList>
    </citation>
    <scope>NUCLEOTIDE SEQUENCE [LARGE SCALE GENOMIC DNA]</scope>
    <source>
        <strain evidence="2">DSM 217</strain>
    </source>
</reference>
<accession>A0A1H3C558</accession>
<dbReference type="STRING" id="1058.SAMN05421783_13023"/>
<dbReference type="OrthoDB" id="5768665at2"/>
<dbReference type="Proteomes" id="UP000198816">
    <property type="component" value="Unassembled WGS sequence"/>
</dbReference>
<evidence type="ECO:0000313" key="2">
    <source>
        <dbReference type="Proteomes" id="UP000198816"/>
    </source>
</evidence>